<feature type="region of interest" description="Disordered" evidence="2">
    <location>
        <begin position="156"/>
        <end position="187"/>
    </location>
</feature>
<name>A0A4D6NP23_VIGUN</name>
<reference evidence="4 5" key="1">
    <citation type="submission" date="2019-04" db="EMBL/GenBank/DDBJ databases">
        <title>An improved genome assembly and genetic linkage map for asparagus bean, Vigna unguiculata ssp. sesquipedialis.</title>
        <authorList>
            <person name="Xia Q."/>
            <person name="Zhang R."/>
            <person name="Dong Y."/>
        </authorList>
    </citation>
    <scope>NUCLEOTIDE SEQUENCE [LARGE SCALE GENOMIC DNA]</scope>
    <source>
        <tissue evidence="4">Leaf</tissue>
    </source>
</reference>
<organism evidence="4 5">
    <name type="scientific">Vigna unguiculata</name>
    <name type="common">Cowpea</name>
    <dbReference type="NCBI Taxonomy" id="3917"/>
    <lineage>
        <taxon>Eukaryota</taxon>
        <taxon>Viridiplantae</taxon>
        <taxon>Streptophyta</taxon>
        <taxon>Embryophyta</taxon>
        <taxon>Tracheophyta</taxon>
        <taxon>Spermatophyta</taxon>
        <taxon>Magnoliopsida</taxon>
        <taxon>eudicotyledons</taxon>
        <taxon>Gunneridae</taxon>
        <taxon>Pentapetalae</taxon>
        <taxon>rosids</taxon>
        <taxon>fabids</taxon>
        <taxon>Fabales</taxon>
        <taxon>Fabaceae</taxon>
        <taxon>Papilionoideae</taxon>
        <taxon>50 kb inversion clade</taxon>
        <taxon>NPAAA clade</taxon>
        <taxon>indigoferoid/millettioid clade</taxon>
        <taxon>Phaseoleae</taxon>
        <taxon>Vigna</taxon>
    </lineage>
</organism>
<proteinExistence type="predicted"/>
<dbReference type="InterPro" id="IPR013087">
    <property type="entry name" value="Znf_C2H2_type"/>
</dbReference>
<dbReference type="InterPro" id="IPR011009">
    <property type="entry name" value="Kinase-like_dom_sf"/>
</dbReference>
<dbReference type="PROSITE" id="PS50157">
    <property type="entry name" value="ZINC_FINGER_C2H2_2"/>
    <property type="match status" value="1"/>
</dbReference>
<evidence type="ECO:0000256" key="2">
    <source>
        <dbReference type="SAM" id="MobiDB-lite"/>
    </source>
</evidence>
<protein>
    <submittedName>
        <fullName evidence="4">Homeobox-leucine zipper protein</fullName>
    </submittedName>
</protein>
<dbReference type="InterPro" id="IPR036236">
    <property type="entry name" value="Znf_C2H2_sf"/>
</dbReference>
<feature type="compositionally biased region" description="Low complexity" evidence="2">
    <location>
        <begin position="11"/>
        <end position="22"/>
    </location>
</feature>
<sequence length="534" mass="60966">MSKNGDVTQESSNNKTINSSISDSKDEDKKIENVKEEMIFCCNYCKKEFSTSQALGGHQNAHKQKRVLTKRVETFDVNGLGHFPYSSYYSSLYNSHHSLYGRFFNKALGVRKDSMIQKLPWTPRYEHSLFKRDNDTSSSSIFDGFKIMKSDYPIMKSDATPNMRKKNDNGAERVTKSSSSSVSPRGIPELYEEKGQNLRVFSLSELKRAPSDFNMLFKIREGGFGSVFKGSVQPADGNGNPVVVAIKRLNKDALQLSYLMSDGIYFAGLGDYNNLHLTTMRGWKTCDVEYQSYFALNDLWESFKEWSVYGAGVPLVLDQRQSVVQYYVPYLSAIQLYSQSDKKSNTKPRYTGEDSDGDYYRDSSSDGSSDSEFGKRTELFVAQGNGQYYKGDVSIQMSRLSVHDKHNRMQEGFYSDDSETGNPQDLLFEYFDHDPPYSCEPLTDKILDLARHYPSLKSLRSCDLLPVSYILNTHWSNIKRFRLQAVNRKLTAMNKLLMEENDRLQKQTALPTKDTSCESAVTSGQHSLIRFYCY</sequence>
<keyword evidence="5" id="KW-1185">Reference proteome</keyword>
<feature type="region of interest" description="Disordered" evidence="2">
    <location>
        <begin position="342"/>
        <end position="372"/>
    </location>
</feature>
<keyword evidence="4" id="KW-0238">DNA-binding</keyword>
<dbReference type="GO" id="GO:0008270">
    <property type="term" value="F:zinc ion binding"/>
    <property type="evidence" value="ECO:0007669"/>
    <property type="project" value="UniProtKB-KW"/>
</dbReference>
<evidence type="ECO:0000256" key="1">
    <source>
        <dbReference type="PROSITE-ProRule" id="PRU00042"/>
    </source>
</evidence>
<keyword evidence="1" id="KW-0479">Metal-binding</keyword>
<dbReference type="Proteomes" id="UP000501690">
    <property type="component" value="Linkage Group LG11"/>
</dbReference>
<dbReference type="Pfam" id="PF13912">
    <property type="entry name" value="zf-C2H2_6"/>
    <property type="match status" value="1"/>
</dbReference>
<keyword evidence="1" id="KW-0863">Zinc-finger</keyword>
<gene>
    <name evidence="4" type="ORF">DEO72_LG11g2376</name>
</gene>
<dbReference type="AlphaFoldDB" id="A0A4D6NP23"/>
<accession>A0A4D6NP23</accession>
<feature type="compositionally biased region" description="Polar residues" evidence="2">
    <location>
        <begin position="1"/>
        <end position="10"/>
    </location>
</feature>
<dbReference type="PANTHER" id="PTHR31343">
    <property type="entry name" value="T15D22.8"/>
    <property type="match status" value="1"/>
</dbReference>
<dbReference type="PANTHER" id="PTHR31343:SF5">
    <property type="entry name" value="DUF789 FAMILY PROTEIN"/>
    <property type="match status" value="1"/>
</dbReference>
<feature type="region of interest" description="Disordered" evidence="2">
    <location>
        <begin position="1"/>
        <end position="28"/>
    </location>
</feature>
<evidence type="ECO:0000259" key="3">
    <source>
        <dbReference type="PROSITE" id="PS50157"/>
    </source>
</evidence>
<dbReference type="SUPFAM" id="SSF56112">
    <property type="entry name" value="Protein kinase-like (PK-like)"/>
    <property type="match status" value="1"/>
</dbReference>
<dbReference type="Gene3D" id="3.30.200.20">
    <property type="entry name" value="Phosphorylase Kinase, domain 1"/>
    <property type="match status" value="1"/>
</dbReference>
<evidence type="ECO:0000313" key="4">
    <source>
        <dbReference type="EMBL" id="QCE15366.1"/>
    </source>
</evidence>
<feature type="domain" description="C2H2-type" evidence="3">
    <location>
        <begin position="40"/>
        <end position="67"/>
    </location>
</feature>
<dbReference type="EMBL" id="CP039355">
    <property type="protein sequence ID" value="QCE15366.1"/>
    <property type="molecule type" value="Genomic_DNA"/>
</dbReference>
<keyword evidence="4" id="KW-0371">Homeobox</keyword>
<dbReference type="GO" id="GO:0003677">
    <property type="term" value="F:DNA binding"/>
    <property type="evidence" value="ECO:0007669"/>
    <property type="project" value="UniProtKB-KW"/>
</dbReference>
<dbReference type="PROSITE" id="PS00028">
    <property type="entry name" value="ZINC_FINGER_C2H2_1"/>
    <property type="match status" value="1"/>
</dbReference>
<keyword evidence="1" id="KW-0862">Zinc</keyword>
<dbReference type="Pfam" id="PF05623">
    <property type="entry name" value="DUF789"/>
    <property type="match status" value="1"/>
</dbReference>
<feature type="compositionally biased region" description="Basic and acidic residues" evidence="2">
    <location>
        <begin position="165"/>
        <end position="175"/>
    </location>
</feature>
<dbReference type="InterPro" id="IPR008507">
    <property type="entry name" value="DUF789"/>
</dbReference>
<evidence type="ECO:0000313" key="5">
    <source>
        <dbReference type="Proteomes" id="UP000501690"/>
    </source>
</evidence>
<dbReference type="SUPFAM" id="SSF57667">
    <property type="entry name" value="beta-beta-alpha zinc fingers"/>
    <property type="match status" value="1"/>
</dbReference>